<accession>A0ABN5GZM4</accession>
<name>A0ABN5GZM4_9FIRM</name>
<dbReference type="PROSITE" id="PS50893">
    <property type="entry name" value="ABC_TRANSPORTER_2"/>
    <property type="match status" value="1"/>
</dbReference>
<evidence type="ECO:0000313" key="6">
    <source>
        <dbReference type="Proteomes" id="UP000325292"/>
    </source>
</evidence>
<dbReference type="SMART" id="SM00382">
    <property type="entry name" value="AAA"/>
    <property type="match status" value="1"/>
</dbReference>
<evidence type="ECO:0000313" key="5">
    <source>
        <dbReference type="EMBL" id="AUW93883.1"/>
    </source>
</evidence>
<evidence type="ECO:0000256" key="2">
    <source>
        <dbReference type="ARBA" id="ARBA00022741"/>
    </source>
</evidence>
<gene>
    <name evidence="5" type="ORF">BXT84_07945</name>
</gene>
<protein>
    <submittedName>
        <fullName evidence="5">ABC transporter ATP-binding protein</fullName>
    </submittedName>
</protein>
<keyword evidence="1" id="KW-0813">Transport</keyword>
<dbReference type="InterPro" id="IPR003593">
    <property type="entry name" value="AAA+_ATPase"/>
</dbReference>
<organism evidence="5 6">
    <name type="scientific">Sulfobacillus thermotolerans</name>
    <dbReference type="NCBI Taxonomy" id="338644"/>
    <lineage>
        <taxon>Bacteria</taxon>
        <taxon>Bacillati</taxon>
        <taxon>Bacillota</taxon>
        <taxon>Clostridia</taxon>
        <taxon>Eubacteriales</taxon>
        <taxon>Clostridiales Family XVII. Incertae Sedis</taxon>
        <taxon>Sulfobacillus</taxon>
    </lineage>
</organism>
<proteinExistence type="predicted"/>
<dbReference type="EMBL" id="CP019454">
    <property type="protein sequence ID" value="AUW93883.1"/>
    <property type="molecule type" value="Genomic_DNA"/>
</dbReference>
<evidence type="ECO:0000256" key="1">
    <source>
        <dbReference type="ARBA" id="ARBA00022448"/>
    </source>
</evidence>
<dbReference type="PANTHER" id="PTHR45772">
    <property type="entry name" value="CONSERVED COMPONENT OF ABC TRANSPORTER FOR NATURAL AMINO ACIDS-RELATED"/>
    <property type="match status" value="1"/>
</dbReference>
<dbReference type="Pfam" id="PF00005">
    <property type="entry name" value="ABC_tran"/>
    <property type="match status" value="1"/>
</dbReference>
<evidence type="ECO:0000259" key="4">
    <source>
        <dbReference type="PROSITE" id="PS50893"/>
    </source>
</evidence>
<dbReference type="Proteomes" id="UP000325292">
    <property type="component" value="Chromosome"/>
</dbReference>
<feature type="domain" description="ABC transporter" evidence="4">
    <location>
        <begin position="7"/>
        <end position="235"/>
    </location>
</feature>
<dbReference type="Gene3D" id="3.40.50.300">
    <property type="entry name" value="P-loop containing nucleotide triphosphate hydrolases"/>
    <property type="match status" value="1"/>
</dbReference>
<dbReference type="InterPro" id="IPR051120">
    <property type="entry name" value="ABC_AA/LPS_Transport"/>
</dbReference>
<keyword evidence="3 5" id="KW-0067">ATP-binding</keyword>
<keyword evidence="2" id="KW-0547">Nucleotide-binding</keyword>
<keyword evidence="6" id="KW-1185">Reference proteome</keyword>
<evidence type="ECO:0000256" key="3">
    <source>
        <dbReference type="ARBA" id="ARBA00022840"/>
    </source>
</evidence>
<reference evidence="5 6" key="1">
    <citation type="journal article" date="2019" name="Sci. Rep.">
        <title>Sulfobacillus thermotolerans: new insights into resistance and metabolic capacities of acidophilic chemolithotrophs.</title>
        <authorList>
            <person name="Panyushkina A.E."/>
            <person name="Babenko V.V."/>
            <person name="Nikitina A.S."/>
            <person name="Selezneva O.V."/>
            <person name="Tsaplina I.A."/>
            <person name="Letarova M.A."/>
            <person name="Kostryukova E.S."/>
            <person name="Letarov A.V."/>
        </authorList>
    </citation>
    <scope>NUCLEOTIDE SEQUENCE [LARGE SCALE GENOMIC DNA]</scope>
    <source>
        <strain evidence="5 6">Kr1</strain>
    </source>
</reference>
<sequence length="244" mass="26284">MSREPLLLVDKIVKTFGGFKALDGVSLQVAPGEILGLVGPNGSGKTTLINVISGLYHPDGGLVQYQGRTITNWPMHRRARHGINRTFQIPKPFKTLTVAENVELAHHFARPGAMTPREVLEFTGLADAADRLAQSLNSSQQKLLDLARALTTGPELVLVDELAAGLGPHELHQMADSLRHLADRAMALIVVEHHLGFVNQLTDRVIVMNAGKEIFEGSLALAAQDPIVSAVYLGNDAVDVSSVQ</sequence>
<dbReference type="CDD" id="cd03219">
    <property type="entry name" value="ABC_Mj1267_LivG_branched"/>
    <property type="match status" value="1"/>
</dbReference>
<dbReference type="GO" id="GO:0005524">
    <property type="term" value="F:ATP binding"/>
    <property type="evidence" value="ECO:0007669"/>
    <property type="project" value="UniProtKB-KW"/>
</dbReference>
<dbReference type="SUPFAM" id="SSF52540">
    <property type="entry name" value="P-loop containing nucleoside triphosphate hydrolases"/>
    <property type="match status" value="1"/>
</dbReference>
<dbReference type="InterPro" id="IPR003439">
    <property type="entry name" value="ABC_transporter-like_ATP-bd"/>
</dbReference>
<dbReference type="InterPro" id="IPR027417">
    <property type="entry name" value="P-loop_NTPase"/>
</dbReference>